<evidence type="ECO:0000259" key="3">
    <source>
        <dbReference type="PROSITE" id="PS51192"/>
    </source>
</evidence>
<organism evidence="5 6">
    <name type="scientific">Bradymonas sediminis</name>
    <dbReference type="NCBI Taxonomy" id="1548548"/>
    <lineage>
        <taxon>Bacteria</taxon>
        <taxon>Deltaproteobacteria</taxon>
        <taxon>Bradymonadales</taxon>
        <taxon>Bradymonadaceae</taxon>
        <taxon>Bradymonas</taxon>
    </lineage>
</organism>
<evidence type="ECO:0000256" key="1">
    <source>
        <dbReference type="ARBA" id="ARBA00022741"/>
    </source>
</evidence>
<keyword evidence="6" id="KW-1185">Reference proteome</keyword>
<dbReference type="PANTHER" id="PTHR47957:SF3">
    <property type="entry name" value="ATP-DEPENDENT HELICASE HRQ1"/>
    <property type="match status" value="1"/>
</dbReference>
<dbReference type="GO" id="GO:0036297">
    <property type="term" value="P:interstrand cross-link repair"/>
    <property type="evidence" value="ECO:0007669"/>
    <property type="project" value="TreeGrafter"/>
</dbReference>
<dbReference type="GO" id="GO:0005524">
    <property type="term" value="F:ATP binding"/>
    <property type="evidence" value="ECO:0007669"/>
    <property type="project" value="UniProtKB-KW"/>
</dbReference>
<name>A0A2Z4FQ98_9DELT</name>
<keyword evidence="1" id="KW-0547">Nucleotide-binding</keyword>
<sequence>MIFARDYSARDSSQKLLYIISAIVAYSGEYFTGLRLQRESNMRNINTPQGNLKDLIEGWQNGRGIGRHLTSIKHIKAREATYADFPQGLSPDLQKMLRARGIERLYSHQSEAIRHALNGDNVVVVTPTASGKSLCYNLPVIDAIARNGSALFLFPTKALSQDQTAELNQLLGAASQFIDAHRDPSQKEAVWEAQVYDGDTPADVRRRIRRSARLVVTNPDMLHSGILPHHSKWANFFRSLEYVIVDEIHTYRGVFGSHVANVIRRLNRICAHYGASPTFIATSATIANPSELANTLTNKKFSLVNNNGAPASERYLCFFNPPIVDPQQMRRQSPLSAAERVARKTISMGCGTIVFARSRQSVEVVVHRLKSKLSRQRGQNHLENRIASYRGGYLPGLRRSIEKGLRDGFILGVISTNALELGIDIGSLDVCILAGYPGSVASTWQQVGRAGRSGGTSLAVIVAGDSAVDQFIIQHPEYFIGQSPEEARIDPKNLLIAVEHLKCAAYELEFKVGEGFGDLSATETDEALEFLAGETGMLTQAGGLWKWSDQTYPAITVNLRNIAEENFVVIDQTHNASNVVAEVDFEGAHTALYPNAVYQISGEPYRVERLDYDERRAYVRKSDDGYYTTAMHFSAVHVLDIFDERDVLPGRIGFGEIRVTQRFVGYKKIKFGTGENIGYGEINLPELDLHTMAYWLELPTDNFPKLANNPEQWARIVFGVGKVLQTAATLRLMCDARDLDLCIGSQSDDQWLSEGFDGLSVRSGQGAGEVLVGGDSDFGPGEVGPVLYDPTIFIYDQYPGGVGFGEGLFNHHGAFLELAQQLVRSCACESGCPTCVGPPDASRSEIKSKVGELLTKLIAGAA</sequence>
<dbReference type="CDD" id="cd18797">
    <property type="entry name" value="SF2_C_Hrq"/>
    <property type="match status" value="1"/>
</dbReference>
<dbReference type="SMART" id="SM00490">
    <property type="entry name" value="HELICc"/>
    <property type="match status" value="1"/>
</dbReference>
<dbReference type="InterPro" id="IPR014001">
    <property type="entry name" value="Helicase_ATP-bd"/>
</dbReference>
<evidence type="ECO:0000259" key="4">
    <source>
        <dbReference type="PROSITE" id="PS51194"/>
    </source>
</evidence>
<dbReference type="InterPro" id="IPR027417">
    <property type="entry name" value="P-loop_NTPase"/>
</dbReference>
<dbReference type="PANTHER" id="PTHR47957">
    <property type="entry name" value="ATP-DEPENDENT HELICASE HRQ1"/>
    <property type="match status" value="1"/>
</dbReference>
<dbReference type="Gene3D" id="3.40.50.300">
    <property type="entry name" value="P-loop containing nucleotide triphosphate hydrolases"/>
    <property type="match status" value="2"/>
</dbReference>
<feature type="domain" description="Helicase ATP-binding" evidence="3">
    <location>
        <begin position="113"/>
        <end position="304"/>
    </location>
</feature>
<gene>
    <name evidence="5" type="ORF">DN745_17890</name>
</gene>
<dbReference type="KEGG" id="bsed:DN745_17890"/>
<dbReference type="SUPFAM" id="SSF52540">
    <property type="entry name" value="P-loop containing nucleoside triphosphate hydrolases"/>
    <property type="match status" value="1"/>
</dbReference>
<protein>
    <recommendedName>
        <fullName evidence="7">Helicase</fullName>
    </recommendedName>
</protein>
<dbReference type="GO" id="GO:0003676">
    <property type="term" value="F:nucleic acid binding"/>
    <property type="evidence" value="ECO:0007669"/>
    <property type="project" value="InterPro"/>
</dbReference>
<feature type="domain" description="Helicase C-terminal" evidence="4">
    <location>
        <begin position="340"/>
        <end position="495"/>
    </location>
</feature>
<reference evidence="5 6" key="1">
    <citation type="submission" date="2018-06" db="EMBL/GenBank/DDBJ databases">
        <title>Lujinxingia sediminis gen. nov. sp. nov., a new facultative anaerobic member of the class Deltaproteobacteria, and proposal of Lujinxingaceae fam. nov.</title>
        <authorList>
            <person name="Guo L.-Y."/>
            <person name="Li C.-M."/>
            <person name="Wang S."/>
            <person name="Du Z.-J."/>
        </authorList>
    </citation>
    <scope>NUCLEOTIDE SEQUENCE [LARGE SCALE GENOMIC DNA]</scope>
    <source>
        <strain evidence="5 6">FA350</strain>
    </source>
</reference>
<dbReference type="Pfam" id="PF00270">
    <property type="entry name" value="DEAD"/>
    <property type="match status" value="1"/>
</dbReference>
<dbReference type="InterPro" id="IPR001650">
    <property type="entry name" value="Helicase_C-like"/>
</dbReference>
<dbReference type="Proteomes" id="UP000249799">
    <property type="component" value="Chromosome"/>
</dbReference>
<dbReference type="InterPro" id="IPR011545">
    <property type="entry name" value="DEAD/DEAH_box_helicase_dom"/>
</dbReference>
<evidence type="ECO:0000313" key="5">
    <source>
        <dbReference type="EMBL" id="AWV91100.1"/>
    </source>
</evidence>
<dbReference type="GO" id="GO:0043138">
    <property type="term" value="F:3'-5' DNA helicase activity"/>
    <property type="evidence" value="ECO:0007669"/>
    <property type="project" value="TreeGrafter"/>
</dbReference>
<dbReference type="InterPro" id="IPR018973">
    <property type="entry name" value="MZB"/>
</dbReference>
<dbReference type="Pfam" id="PF00271">
    <property type="entry name" value="Helicase_C"/>
    <property type="match status" value="1"/>
</dbReference>
<dbReference type="OrthoDB" id="9815222at2"/>
<evidence type="ECO:0000256" key="2">
    <source>
        <dbReference type="ARBA" id="ARBA00022840"/>
    </source>
</evidence>
<accession>A0A2Z4FQ98</accession>
<dbReference type="PROSITE" id="PS51192">
    <property type="entry name" value="HELICASE_ATP_BIND_1"/>
    <property type="match status" value="1"/>
</dbReference>
<evidence type="ECO:0000313" key="6">
    <source>
        <dbReference type="Proteomes" id="UP000249799"/>
    </source>
</evidence>
<evidence type="ECO:0008006" key="7">
    <source>
        <dbReference type="Google" id="ProtNLM"/>
    </source>
</evidence>
<dbReference type="CDD" id="cd17923">
    <property type="entry name" value="DEXHc_Hrq1-like"/>
    <property type="match status" value="1"/>
</dbReference>
<dbReference type="EMBL" id="CP030032">
    <property type="protein sequence ID" value="AWV91100.1"/>
    <property type="molecule type" value="Genomic_DNA"/>
</dbReference>
<proteinExistence type="predicted"/>
<dbReference type="Pfam" id="PF09369">
    <property type="entry name" value="MZB"/>
    <property type="match status" value="1"/>
</dbReference>
<dbReference type="GO" id="GO:0006289">
    <property type="term" value="P:nucleotide-excision repair"/>
    <property type="evidence" value="ECO:0007669"/>
    <property type="project" value="TreeGrafter"/>
</dbReference>
<keyword evidence="2" id="KW-0067">ATP-binding</keyword>
<dbReference type="PROSITE" id="PS51194">
    <property type="entry name" value="HELICASE_CTER"/>
    <property type="match status" value="1"/>
</dbReference>
<dbReference type="AlphaFoldDB" id="A0A2Z4FQ98"/>
<dbReference type="SMART" id="SM00487">
    <property type="entry name" value="DEXDc"/>
    <property type="match status" value="1"/>
</dbReference>